<accession>A0A077AYS4</accession>
<sequence length="404" mass="46443">MQYIFILKRAAAVGFCHSYFRHLDFHCLSFGKAIYRCWNIIKNLTKSESQNFGNFRLFGHLGRKKIFISSLVIILHASSAADYTQIIFDEKESPLIIKKLTQHDTTQQTLSVFEETGRLESHQDELSYRLESPFGVYVAYDRTSERPVAIQTFSQWIKYGYLIAEGMTDVLEAFQGKGYGGKLRTETAKWLSQFLDSKVECGRGEESRTSQLPLAFLYSDNEWMWGVNYPSLKSSLTAGYGIACIAKYPTIQLLYSKNESMMKALWQEDRVSRILSLSKFMMGPAAAPSEISIESIGNDFTYILNDLDLTQETDIVTFLTTYQRVIDVLKDDPRNYHKEVLLAYRSLDKALSTFLSTLDKVKMVNIKRSAEGHRLQEEQKIPIDLLNYCLNSYSDCDVYHLLEE</sequence>
<reference evidence="1 2" key="1">
    <citation type="submission" date="2014-07" db="EMBL/GenBank/DDBJ databases">
        <title>Comparative genomic insights into amoeba endosymbionts belonging to the families of Holosporaceae and Candidatus Midichloriaceae within Rickettsiales.</title>
        <authorList>
            <person name="Wang Z."/>
            <person name="Wu M."/>
        </authorList>
    </citation>
    <scope>NUCLEOTIDE SEQUENCE [LARGE SCALE GENOMIC DNA]</scope>
    <source>
        <strain evidence="1">PRA3</strain>
    </source>
</reference>
<evidence type="ECO:0000313" key="1">
    <source>
        <dbReference type="EMBL" id="AIK95865.1"/>
    </source>
</evidence>
<dbReference type="Proteomes" id="UP000028926">
    <property type="component" value="Chromosome"/>
</dbReference>
<name>A0A077AYS4_9PROT</name>
<dbReference type="HOGENOM" id="CLU_793852_0_0_5"/>
<dbReference type="RefSeq" id="WP_038463463.1">
    <property type="nucleotide sequence ID" value="NZ_CP008941.1"/>
</dbReference>
<gene>
    <name evidence="1" type="ORF">ID47_02615</name>
</gene>
<evidence type="ECO:0008006" key="3">
    <source>
        <dbReference type="Google" id="ProtNLM"/>
    </source>
</evidence>
<organism evidence="1 2">
    <name type="scientific">Candidatus Odyssella acanthamoebae</name>
    <dbReference type="NCBI Taxonomy" id="91604"/>
    <lineage>
        <taxon>Bacteria</taxon>
        <taxon>Pseudomonadati</taxon>
        <taxon>Pseudomonadota</taxon>
        <taxon>Alphaproteobacteria</taxon>
        <taxon>Holosporales</taxon>
        <taxon>Candidatus Paracaedibacteraceae</taxon>
        <taxon>Candidatus Odyssella</taxon>
    </lineage>
</organism>
<dbReference type="AlphaFoldDB" id="A0A077AYS4"/>
<proteinExistence type="predicted"/>
<dbReference type="KEGG" id="paca:ID47_02615"/>
<dbReference type="OrthoDB" id="9858877at2"/>
<protein>
    <recommendedName>
        <fullName evidence="3">N-acetyltransferase domain-containing protein</fullName>
    </recommendedName>
</protein>
<dbReference type="SUPFAM" id="SSF55729">
    <property type="entry name" value="Acyl-CoA N-acyltransferases (Nat)"/>
    <property type="match status" value="1"/>
</dbReference>
<dbReference type="InterPro" id="IPR016181">
    <property type="entry name" value="Acyl_CoA_acyltransferase"/>
</dbReference>
<keyword evidence="2" id="KW-1185">Reference proteome</keyword>
<dbReference type="EMBL" id="CP008941">
    <property type="protein sequence ID" value="AIK95865.1"/>
    <property type="molecule type" value="Genomic_DNA"/>
</dbReference>
<evidence type="ECO:0000313" key="2">
    <source>
        <dbReference type="Proteomes" id="UP000028926"/>
    </source>
</evidence>